<dbReference type="Gene3D" id="1.25.40.10">
    <property type="entry name" value="Tetratricopeptide repeat domain"/>
    <property type="match status" value="1"/>
</dbReference>
<dbReference type="PATRIC" id="fig|889306.3.peg.3138"/>
<accession>A0A0C2VI25</accession>
<dbReference type="AlphaFoldDB" id="A0A0C2VI25"/>
<dbReference type="EMBL" id="JXRP01000019">
    <property type="protein sequence ID" value="KIL44161.1"/>
    <property type="molecule type" value="Genomic_DNA"/>
</dbReference>
<dbReference type="OrthoDB" id="9790530at2"/>
<dbReference type="Pfam" id="PF13482">
    <property type="entry name" value="RNase_H_2"/>
    <property type="match status" value="1"/>
</dbReference>
<name>A0A0C2VI25_9BACL</name>
<organism evidence="2 3">
    <name type="scientific">Jeotgalibacillus soli</name>
    <dbReference type="NCBI Taxonomy" id="889306"/>
    <lineage>
        <taxon>Bacteria</taxon>
        <taxon>Bacillati</taxon>
        <taxon>Bacillota</taxon>
        <taxon>Bacilli</taxon>
        <taxon>Bacillales</taxon>
        <taxon>Caryophanaceae</taxon>
        <taxon>Jeotgalibacillus</taxon>
    </lineage>
</organism>
<keyword evidence="3" id="KW-1185">Reference proteome</keyword>
<dbReference type="EC" id="2.7.7.7" evidence="2"/>
<dbReference type="STRING" id="889306.KP78_31250"/>
<dbReference type="GO" id="GO:0003676">
    <property type="term" value="F:nucleic acid binding"/>
    <property type="evidence" value="ECO:0007669"/>
    <property type="project" value="InterPro"/>
</dbReference>
<evidence type="ECO:0000259" key="1">
    <source>
        <dbReference type="Pfam" id="PF13482"/>
    </source>
</evidence>
<keyword evidence="2" id="KW-0548">Nucleotidyltransferase</keyword>
<dbReference type="Gene3D" id="3.30.420.10">
    <property type="entry name" value="Ribonuclease H-like superfamily/Ribonuclease H"/>
    <property type="match status" value="1"/>
</dbReference>
<dbReference type="GO" id="GO:0003887">
    <property type="term" value="F:DNA-directed DNA polymerase activity"/>
    <property type="evidence" value="ECO:0007669"/>
    <property type="project" value="UniProtKB-EC"/>
</dbReference>
<dbReference type="InterPro" id="IPR036397">
    <property type="entry name" value="RNaseH_sf"/>
</dbReference>
<sequence length="419" mass="48001">MSLKNKLQRMKPYISLKSATASTASEKNENNIDHLSTWKANQVSPFWLDNDYCLIREVHFPLSYKHGKYALEDCKKVIEAWQYSAVAHPLSTKRHKAEDLFFFDTETTGLRGVGSTIFLLGYAQFTSEGVTLKQHILPKPGSEIPLYVSFLENVDYTTLVTYNGKSFDWPQLQTRHTLIKEHVPKLPAVGHFDLYHASRRMWKHTLDSVKLSEVEKHILQFERIDDLPGYLAPAIFFDFVERNDPEGMLKVLDHNEKDILSLISLYTHLSHQLLGSDKKQTSEEKVFAGKWLHAAGDSQSAAIHLENALKMNKQNYAAAHELAYTEKRKGNTSRAINLWHEVAAHGTAREKRESMIELAKIYEHTVKDIVKAIELTKAACEAAYQDGSIKKIPLDAFIQAAEHRLHRLERKYCVLFPKE</sequence>
<keyword evidence="2" id="KW-0808">Transferase</keyword>
<dbReference type="InterPro" id="IPR012337">
    <property type="entry name" value="RNaseH-like_sf"/>
</dbReference>
<gene>
    <name evidence="2" type="ORF">KP78_31250</name>
</gene>
<reference evidence="2 3" key="1">
    <citation type="submission" date="2015-01" db="EMBL/GenBank/DDBJ databases">
        <title>Genome sequencing of Jeotgalibacillus soli.</title>
        <authorList>
            <person name="Goh K.M."/>
            <person name="Chan K.-G."/>
            <person name="Yaakop A.S."/>
            <person name="Ee R."/>
            <person name="Gan H.M."/>
            <person name="Chan C.S."/>
        </authorList>
    </citation>
    <scope>NUCLEOTIDE SEQUENCE [LARGE SCALE GENOMIC DNA]</scope>
    <source>
        <strain evidence="2 3">P9</strain>
    </source>
</reference>
<dbReference type="InterPro" id="IPR038720">
    <property type="entry name" value="YprB_RNase_H-like_dom"/>
</dbReference>
<dbReference type="SUPFAM" id="SSF53098">
    <property type="entry name" value="Ribonuclease H-like"/>
    <property type="match status" value="1"/>
</dbReference>
<feature type="domain" description="YprB ribonuclease H-like" evidence="1">
    <location>
        <begin position="102"/>
        <end position="269"/>
    </location>
</feature>
<evidence type="ECO:0000313" key="3">
    <source>
        <dbReference type="Proteomes" id="UP000031938"/>
    </source>
</evidence>
<dbReference type="PANTHER" id="PTHR38462:SF1">
    <property type="entry name" value="YPRB RIBONUCLEASE H-LIKE DOMAIN-CONTAINING PROTEIN"/>
    <property type="match status" value="1"/>
</dbReference>
<comment type="caution">
    <text evidence="2">The sequence shown here is derived from an EMBL/GenBank/DDBJ whole genome shotgun (WGS) entry which is preliminary data.</text>
</comment>
<dbReference type="SUPFAM" id="SSF48452">
    <property type="entry name" value="TPR-like"/>
    <property type="match status" value="1"/>
</dbReference>
<dbReference type="InterPro" id="IPR011990">
    <property type="entry name" value="TPR-like_helical_dom_sf"/>
</dbReference>
<proteinExistence type="predicted"/>
<evidence type="ECO:0000313" key="2">
    <source>
        <dbReference type="EMBL" id="KIL44161.1"/>
    </source>
</evidence>
<dbReference type="PANTHER" id="PTHR38462">
    <property type="entry name" value="EXONUCLEASE-LIKE PROTEIN"/>
    <property type="match status" value="1"/>
</dbReference>
<protein>
    <submittedName>
        <fullName evidence="2">DNA-dirted DNA polymerase</fullName>
        <ecNumber evidence="2">2.7.7.7</ecNumber>
    </submittedName>
</protein>
<dbReference type="Proteomes" id="UP000031938">
    <property type="component" value="Unassembled WGS sequence"/>
</dbReference>